<gene>
    <name evidence="2" type="ORF">BCR44DRAFT_1428346</name>
</gene>
<feature type="compositionally biased region" description="Polar residues" evidence="1">
    <location>
        <begin position="73"/>
        <end position="83"/>
    </location>
</feature>
<feature type="compositionally biased region" description="Acidic residues" evidence="1">
    <location>
        <begin position="341"/>
        <end position="355"/>
    </location>
</feature>
<feature type="region of interest" description="Disordered" evidence="1">
    <location>
        <begin position="1"/>
        <end position="27"/>
    </location>
</feature>
<evidence type="ECO:0000313" key="3">
    <source>
        <dbReference type="Proteomes" id="UP000193411"/>
    </source>
</evidence>
<evidence type="ECO:0000256" key="1">
    <source>
        <dbReference type="SAM" id="MobiDB-lite"/>
    </source>
</evidence>
<accession>A0A1Y2HZ91</accession>
<dbReference type="Proteomes" id="UP000193411">
    <property type="component" value="Unassembled WGS sequence"/>
</dbReference>
<comment type="caution">
    <text evidence="2">The sequence shown here is derived from an EMBL/GenBank/DDBJ whole genome shotgun (WGS) entry which is preliminary data.</text>
</comment>
<reference evidence="2 3" key="1">
    <citation type="submission" date="2016-07" db="EMBL/GenBank/DDBJ databases">
        <title>Pervasive Adenine N6-methylation of Active Genes in Fungi.</title>
        <authorList>
            <consortium name="DOE Joint Genome Institute"/>
            <person name="Mondo S.J."/>
            <person name="Dannebaum R.O."/>
            <person name="Kuo R.C."/>
            <person name="Labutti K."/>
            <person name="Haridas S."/>
            <person name="Kuo A."/>
            <person name="Salamov A."/>
            <person name="Ahrendt S.R."/>
            <person name="Lipzen A."/>
            <person name="Sullivan W."/>
            <person name="Andreopoulos W.B."/>
            <person name="Clum A."/>
            <person name="Lindquist E."/>
            <person name="Daum C."/>
            <person name="Ramamoorthy G.K."/>
            <person name="Gryganskyi A."/>
            <person name="Culley D."/>
            <person name="Magnuson J.K."/>
            <person name="James T.Y."/>
            <person name="O'Malley M.A."/>
            <person name="Stajich J.E."/>
            <person name="Spatafora J.W."/>
            <person name="Visel A."/>
            <person name="Grigoriev I.V."/>
        </authorList>
    </citation>
    <scope>NUCLEOTIDE SEQUENCE [LARGE SCALE GENOMIC DNA]</scope>
    <source>
        <strain evidence="2 3">PL171</strain>
    </source>
</reference>
<keyword evidence="3" id="KW-1185">Reference proteome</keyword>
<sequence length="371" mass="40450">MHAFSFSSTTASRQATTTRSHNAVQQEPKVVDRSLIAPWFHELDDMPEERMCIVAPSTRPPAFPAMPVGDHGSNANVHTSKSSHPFRHAPSGKHSIHTSAVTYSPPDPASTPYASDDPTQPRFDRNKQIRSQAAWQETQQAGIACSLSPPADVDADMDARSAGTQPVADASNPTNAYGKLHPDDTHGRGHIGLGEHEHGTPAPLAGNWDDADLARKDTRIRTPDMTDEIDADRDSDEQVLPQKPEDFVGASIAWHPLANMLFGHHHATRSHHHGRDVLARGYATSTKPQVDRRPMPNVSEIVNPGGEGGAKPRIKQSMQKTVHVRSATVKEAKTYAHTSLEEEGEQEQDPGDEYQDGAIRNPHKELSSPGN</sequence>
<name>A0A1Y2HZ91_9FUNG</name>
<protein>
    <submittedName>
        <fullName evidence="2">Uncharacterized protein</fullName>
    </submittedName>
</protein>
<feature type="region of interest" description="Disordered" evidence="1">
    <location>
        <begin position="69"/>
        <end position="123"/>
    </location>
</feature>
<evidence type="ECO:0000313" key="2">
    <source>
        <dbReference type="EMBL" id="ORZ38482.1"/>
    </source>
</evidence>
<feature type="compositionally biased region" description="Low complexity" evidence="1">
    <location>
        <begin position="1"/>
        <end position="20"/>
    </location>
</feature>
<feature type="compositionally biased region" description="Basic and acidic residues" evidence="1">
    <location>
        <begin position="362"/>
        <end position="371"/>
    </location>
</feature>
<feature type="region of interest" description="Disordered" evidence="1">
    <location>
        <begin position="146"/>
        <end position="209"/>
    </location>
</feature>
<dbReference type="EMBL" id="MCFL01000008">
    <property type="protein sequence ID" value="ORZ38482.1"/>
    <property type="molecule type" value="Genomic_DNA"/>
</dbReference>
<feature type="compositionally biased region" description="Basic residues" evidence="1">
    <location>
        <begin position="84"/>
        <end position="96"/>
    </location>
</feature>
<organism evidence="2 3">
    <name type="scientific">Catenaria anguillulae PL171</name>
    <dbReference type="NCBI Taxonomy" id="765915"/>
    <lineage>
        <taxon>Eukaryota</taxon>
        <taxon>Fungi</taxon>
        <taxon>Fungi incertae sedis</taxon>
        <taxon>Blastocladiomycota</taxon>
        <taxon>Blastocladiomycetes</taxon>
        <taxon>Blastocladiales</taxon>
        <taxon>Catenariaceae</taxon>
        <taxon>Catenaria</taxon>
    </lineage>
</organism>
<dbReference type="AlphaFoldDB" id="A0A1Y2HZ91"/>
<feature type="compositionally biased region" description="Basic and acidic residues" evidence="1">
    <location>
        <begin position="180"/>
        <end position="199"/>
    </location>
</feature>
<feature type="region of interest" description="Disordered" evidence="1">
    <location>
        <begin position="285"/>
        <end position="371"/>
    </location>
</feature>
<proteinExistence type="predicted"/>